<evidence type="ECO:0000313" key="1">
    <source>
        <dbReference type="EMBL" id="ROL54733.1"/>
    </source>
</evidence>
<sequence>MTGEEEDIFSNTGHLSLEGKIEKVQMARMTWAQIPILDLTLRCGPKLHEVSLWRDEALVVFYVGDQVELTHLKSNIRPNGNGKFDSSNYTRVKIVERQIHEAELLIIGVSEEENKIILLDNELEEYSIPSHFYTGSINDLHEQLPLKLKVQHINRHVLNIQTLETESLDPIGAAESLNLTGAEKSLDQIHDIKSLNPVQTAESLDPVTTAESLDQDDLESLALTEHIESLEAEMKE</sequence>
<gene>
    <name evidence="1" type="ORF">DPX16_0947</name>
</gene>
<protein>
    <submittedName>
        <fullName evidence="1">Uncharacterized protein</fullName>
    </submittedName>
</protein>
<reference evidence="1 2" key="1">
    <citation type="submission" date="2018-10" db="EMBL/GenBank/DDBJ databases">
        <title>Genome assembly for a Yunnan-Guizhou Plateau 3E fish, Anabarilius grahami (Regan), and its evolutionary and genetic applications.</title>
        <authorList>
            <person name="Jiang W."/>
        </authorList>
    </citation>
    <scope>NUCLEOTIDE SEQUENCE [LARGE SCALE GENOMIC DNA]</scope>
    <source>
        <strain evidence="1">AG-KIZ</strain>
        <tissue evidence="1">Muscle</tissue>
    </source>
</reference>
<dbReference type="EMBL" id="RJVU01006511">
    <property type="protein sequence ID" value="ROL54733.1"/>
    <property type="molecule type" value="Genomic_DNA"/>
</dbReference>
<evidence type="ECO:0000313" key="2">
    <source>
        <dbReference type="Proteomes" id="UP000281406"/>
    </source>
</evidence>
<proteinExistence type="predicted"/>
<dbReference type="OrthoDB" id="10504279at2759"/>
<organism evidence="1 2">
    <name type="scientific">Anabarilius grahami</name>
    <name type="common">Kanglang fish</name>
    <name type="synonym">Barilius grahami</name>
    <dbReference type="NCBI Taxonomy" id="495550"/>
    <lineage>
        <taxon>Eukaryota</taxon>
        <taxon>Metazoa</taxon>
        <taxon>Chordata</taxon>
        <taxon>Craniata</taxon>
        <taxon>Vertebrata</taxon>
        <taxon>Euteleostomi</taxon>
        <taxon>Actinopterygii</taxon>
        <taxon>Neopterygii</taxon>
        <taxon>Teleostei</taxon>
        <taxon>Ostariophysi</taxon>
        <taxon>Cypriniformes</taxon>
        <taxon>Xenocyprididae</taxon>
        <taxon>Xenocypridinae</taxon>
        <taxon>Xenocypridinae incertae sedis</taxon>
        <taxon>Anabarilius</taxon>
    </lineage>
</organism>
<dbReference type="Proteomes" id="UP000281406">
    <property type="component" value="Unassembled WGS sequence"/>
</dbReference>
<accession>A0A3N0Z8P7</accession>
<dbReference type="AlphaFoldDB" id="A0A3N0Z8P7"/>
<name>A0A3N0Z8P7_ANAGA</name>
<keyword evidence="2" id="KW-1185">Reference proteome</keyword>
<comment type="caution">
    <text evidence="1">The sequence shown here is derived from an EMBL/GenBank/DDBJ whole genome shotgun (WGS) entry which is preliminary data.</text>
</comment>